<dbReference type="PANTHER" id="PTHR46847:SF2">
    <property type="entry name" value="ABC TRANSPORTER SUGAR-BINDING PROTEIN"/>
    <property type="match status" value="1"/>
</dbReference>
<dbReference type="KEGG" id="pmaw:MACH26_25110"/>
<comment type="subcellular location">
    <subcellularLocation>
        <location evidence="1">Cell envelope</location>
    </subcellularLocation>
</comment>
<evidence type="ECO:0000256" key="4">
    <source>
        <dbReference type="SAM" id="SignalP"/>
    </source>
</evidence>
<evidence type="ECO:0000256" key="2">
    <source>
        <dbReference type="ARBA" id="ARBA00007639"/>
    </source>
</evidence>
<accession>A0AA48I6S7</accession>
<dbReference type="GO" id="GO:0030313">
    <property type="term" value="C:cell envelope"/>
    <property type="evidence" value="ECO:0007669"/>
    <property type="project" value="UniProtKB-SubCell"/>
</dbReference>
<feature type="domain" description="Periplasmic binding protein" evidence="5">
    <location>
        <begin position="39"/>
        <end position="256"/>
    </location>
</feature>
<dbReference type="GO" id="GO:0055085">
    <property type="term" value="P:transmembrane transport"/>
    <property type="evidence" value="ECO:0007669"/>
    <property type="project" value="UniProtKB-ARBA"/>
</dbReference>
<dbReference type="CDD" id="cd06324">
    <property type="entry name" value="PBP1_ABC_sugar_binding-like"/>
    <property type="match status" value="1"/>
</dbReference>
<gene>
    <name evidence="6" type="ORF">MACH26_25110</name>
</gene>
<evidence type="ECO:0000259" key="5">
    <source>
        <dbReference type="Pfam" id="PF13407"/>
    </source>
</evidence>
<name>A0AA48I6S7_9ALTE</name>
<dbReference type="GO" id="GO:0030246">
    <property type="term" value="F:carbohydrate binding"/>
    <property type="evidence" value="ECO:0007669"/>
    <property type="project" value="UniProtKB-ARBA"/>
</dbReference>
<organism evidence="6 7">
    <name type="scientific">Planctobacterium marinum</name>
    <dbReference type="NCBI Taxonomy" id="1631968"/>
    <lineage>
        <taxon>Bacteria</taxon>
        <taxon>Pseudomonadati</taxon>
        <taxon>Pseudomonadota</taxon>
        <taxon>Gammaproteobacteria</taxon>
        <taxon>Alteromonadales</taxon>
        <taxon>Alteromonadaceae</taxon>
        <taxon>Planctobacterium</taxon>
    </lineage>
</organism>
<reference evidence="6" key="1">
    <citation type="submission" date="2023-01" db="EMBL/GenBank/DDBJ databases">
        <title>Complete genome sequence of Planctobacterium marinum strain Dej080120_11.</title>
        <authorList>
            <person name="Ueki S."/>
            <person name="Maruyama F."/>
        </authorList>
    </citation>
    <scope>NUCLEOTIDE SEQUENCE</scope>
    <source>
        <strain evidence="6">Dej080120_11</strain>
    </source>
</reference>
<proteinExistence type="inferred from homology"/>
<dbReference type="Gene3D" id="3.40.50.2300">
    <property type="match status" value="2"/>
</dbReference>
<dbReference type="RefSeq" id="WP_338292982.1">
    <property type="nucleotide sequence ID" value="NZ_AP027272.1"/>
</dbReference>
<feature type="signal peptide" evidence="4">
    <location>
        <begin position="1"/>
        <end position="20"/>
    </location>
</feature>
<sequence>MKAKFLSLLLCLMVLSGATASPLKVVFINPGHPQGDDTGAFWSNVNRFMQAAANDLDIELLSLHAKRNHLLMKQLADDAARLKPDYAIIVNEKSSGLDVAHTLMAHNIPVFMLLNNFSEQEVAGFDESQQALLIGSVIPDNFQAGRSLMEGLLSIHKQKYPMQKSITLIALQGDYSSPASVQRNAGLIDYLIQHPEIQFLDSPVVSWSGEIAYQKIKGLIQRQRIDIIWSANDPIAIGARRAVIEALPDYQVTIGGINWDKPDKQFPIDLSYGGHVVLGAKALVMLADYHAGLRPACRMQR</sequence>
<evidence type="ECO:0000256" key="3">
    <source>
        <dbReference type="ARBA" id="ARBA00022729"/>
    </source>
</evidence>
<dbReference type="PANTHER" id="PTHR46847">
    <property type="entry name" value="D-ALLOSE-BINDING PERIPLASMIC PROTEIN-RELATED"/>
    <property type="match status" value="1"/>
</dbReference>
<dbReference type="InterPro" id="IPR025997">
    <property type="entry name" value="SBP_2_dom"/>
</dbReference>
<dbReference type="AlphaFoldDB" id="A0AA48I6S7"/>
<dbReference type="Proteomes" id="UP001333710">
    <property type="component" value="Chromosome"/>
</dbReference>
<evidence type="ECO:0000313" key="7">
    <source>
        <dbReference type="Proteomes" id="UP001333710"/>
    </source>
</evidence>
<comment type="similarity">
    <text evidence="2">Belongs to the bacterial solute-binding protein 2 family.</text>
</comment>
<dbReference type="EMBL" id="AP027272">
    <property type="protein sequence ID" value="BDX06990.1"/>
    <property type="molecule type" value="Genomic_DNA"/>
</dbReference>
<keyword evidence="7" id="KW-1185">Reference proteome</keyword>
<evidence type="ECO:0000313" key="6">
    <source>
        <dbReference type="EMBL" id="BDX06990.1"/>
    </source>
</evidence>
<feature type="chain" id="PRO_5041333795" description="Periplasmic binding protein domain-containing protein" evidence="4">
    <location>
        <begin position="21"/>
        <end position="301"/>
    </location>
</feature>
<keyword evidence="3 4" id="KW-0732">Signal</keyword>
<dbReference type="Pfam" id="PF13407">
    <property type="entry name" value="Peripla_BP_4"/>
    <property type="match status" value="1"/>
</dbReference>
<evidence type="ECO:0000256" key="1">
    <source>
        <dbReference type="ARBA" id="ARBA00004196"/>
    </source>
</evidence>
<dbReference type="SUPFAM" id="SSF53822">
    <property type="entry name" value="Periplasmic binding protein-like I"/>
    <property type="match status" value="1"/>
</dbReference>
<dbReference type="InterPro" id="IPR028082">
    <property type="entry name" value="Peripla_BP_I"/>
</dbReference>
<protein>
    <recommendedName>
        <fullName evidence="5">Periplasmic binding protein domain-containing protein</fullName>
    </recommendedName>
</protein>